<dbReference type="InterPro" id="IPR011063">
    <property type="entry name" value="TilS/TtcA_N"/>
</dbReference>
<evidence type="ECO:0000313" key="9">
    <source>
        <dbReference type="Proteomes" id="UP000233293"/>
    </source>
</evidence>
<dbReference type="EMBL" id="PIUM01000001">
    <property type="protein sequence ID" value="PKU26441.1"/>
    <property type="molecule type" value="Genomic_DNA"/>
</dbReference>
<proteinExistence type="inferred from homology"/>
<dbReference type="GO" id="GO:0005737">
    <property type="term" value="C:cytoplasm"/>
    <property type="evidence" value="ECO:0007669"/>
    <property type="project" value="UniProtKB-SubCell"/>
</dbReference>
<dbReference type="NCBIfam" id="TIGR02432">
    <property type="entry name" value="lysidine_TilS_N"/>
    <property type="match status" value="1"/>
</dbReference>
<evidence type="ECO:0000256" key="5">
    <source>
        <dbReference type="ARBA" id="ARBA00048539"/>
    </source>
</evidence>
<comment type="caution">
    <text evidence="8">The sequence shown here is derived from an EMBL/GenBank/DDBJ whole genome shotgun (WGS) entry which is preliminary data.</text>
</comment>
<dbReference type="PANTHER" id="PTHR43033">
    <property type="entry name" value="TRNA(ILE)-LYSIDINE SYNTHASE-RELATED"/>
    <property type="match status" value="1"/>
</dbReference>
<keyword evidence="9" id="KW-1185">Reference proteome</keyword>
<keyword evidence="1 6" id="KW-0436">Ligase</keyword>
<keyword evidence="3 6" id="KW-0547">Nucleotide-binding</keyword>
<dbReference type="Pfam" id="PF01171">
    <property type="entry name" value="ATP_bind_3"/>
    <property type="match status" value="1"/>
</dbReference>
<sequence>MSDGRGGSVRDDPTGAAPLDAADFALRMNSLGPFESGPVLAVGVSGGADSLALCLLAEDWARARGGRVEALIVDHALRSESAAEALQVAGWLAERGISHHILRWEGAKPSSGVQAAAREARYRLTRDWCSRHGVLYLLLGHHRDDQAETFLLRLGRGSGVDGLSAMAPVSALPDVLLLRPLLDVPHARLMATLRALEQPWVEDPSNASGAYRRVRLRRMAPALSAEGLDGACLAATAGRLARARRALERATCEAMVRAVAFDGSGFAWLRTDELAGMPEEVCLRLLARLCRTIGGEAYPPRLERLERLSEALRSPQRRRRTFAGCLLTPKKNGWLVCREPGRLAPSQPVQAGQRVLWDGRFDLFLTGRGGGRIDGLGHQGWLSIRDGLAEPMIPLEVIMTLPALFDHRGISAVPHLGYKRRTECDLTIGWVRFVPANPLTQV</sequence>
<evidence type="ECO:0000256" key="3">
    <source>
        <dbReference type="ARBA" id="ARBA00022741"/>
    </source>
</evidence>
<dbReference type="PANTHER" id="PTHR43033:SF5">
    <property type="entry name" value="TRNA(ILE)-LYSIDINE SYNTHETASE"/>
    <property type="match status" value="1"/>
</dbReference>
<comment type="catalytic activity">
    <reaction evidence="5 6">
        <text>cytidine(34) in tRNA(Ile2) + L-lysine + ATP = lysidine(34) in tRNA(Ile2) + AMP + diphosphate + H(+)</text>
        <dbReference type="Rhea" id="RHEA:43744"/>
        <dbReference type="Rhea" id="RHEA-COMP:10625"/>
        <dbReference type="Rhea" id="RHEA-COMP:10670"/>
        <dbReference type="ChEBI" id="CHEBI:15378"/>
        <dbReference type="ChEBI" id="CHEBI:30616"/>
        <dbReference type="ChEBI" id="CHEBI:32551"/>
        <dbReference type="ChEBI" id="CHEBI:33019"/>
        <dbReference type="ChEBI" id="CHEBI:82748"/>
        <dbReference type="ChEBI" id="CHEBI:83665"/>
        <dbReference type="ChEBI" id="CHEBI:456215"/>
        <dbReference type="EC" id="6.3.4.19"/>
    </reaction>
</comment>
<dbReference type="InterPro" id="IPR012795">
    <property type="entry name" value="tRNA_Ile_lys_synt_N"/>
</dbReference>
<dbReference type="Proteomes" id="UP000233293">
    <property type="component" value="Unassembled WGS sequence"/>
</dbReference>
<comment type="function">
    <text evidence="6">Ligates lysine onto the cytidine present at position 34 of the AUA codon-specific tRNA(Ile) that contains the anticodon CAU, in an ATP-dependent manner. Cytidine is converted to lysidine, thus changing the amino acid specificity of the tRNA from methionine to isoleucine.</text>
</comment>
<dbReference type="GO" id="GO:0006400">
    <property type="term" value="P:tRNA modification"/>
    <property type="evidence" value="ECO:0007669"/>
    <property type="project" value="UniProtKB-UniRule"/>
</dbReference>
<comment type="subcellular location">
    <subcellularLocation>
        <location evidence="6">Cytoplasm</location>
    </subcellularLocation>
</comment>
<evidence type="ECO:0000256" key="2">
    <source>
        <dbReference type="ARBA" id="ARBA00022694"/>
    </source>
</evidence>
<evidence type="ECO:0000259" key="7">
    <source>
        <dbReference type="Pfam" id="PF01171"/>
    </source>
</evidence>
<dbReference type="InterPro" id="IPR014729">
    <property type="entry name" value="Rossmann-like_a/b/a_fold"/>
</dbReference>
<keyword evidence="2 6" id="KW-0819">tRNA processing</keyword>
<reference evidence="9" key="1">
    <citation type="submission" date="2017-12" db="EMBL/GenBank/DDBJ databases">
        <title>Draft genome sequence of Telmatospirillum siberiense 26-4b1T, an acidotolerant peatland alphaproteobacterium potentially involved in sulfur cycling.</title>
        <authorList>
            <person name="Hausmann B."/>
            <person name="Pjevac P."/>
            <person name="Schreck K."/>
            <person name="Herbold C.W."/>
            <person name="Daims H."/>
            <person name="Wagner M."/>
            <person name="Pester M."/>
            <person name="Loy A."/>
        </authorList>
    </citation>
    <scope>NUCLEOTIDE SEQUENCE [LARGE SCALE GENOMIC DNA]</scope>
    <source>
        <strain evidence="9">26-4b1</strain>
    </source>
</reference>
<comment type="domain">
    <text evidence="6">The N-terminal region contains the highly conserved SGGXDS motif, predicted to be a P-loop motif involved in ATP binding.</text>
</comment>
<dbReference type="InterPro" id="IPR012094">
    <property type="entry name" value="tRNA_Ile_lys_synt"/>
</dbReference>
<keyword evidence="6" id="KW-0963">Cytoplasm</keyword>
<protein>
    <recommendedName>
        <fullName evidence="6">tRNA(Ile)-lysidine synthase</fullName>
        <ecNumber evidence="6">6.3.4.19</ecNumber>
    </recommendedName>
    <alternativeName>
        <fullName evidence="6">tRNA(Ile)-2-lysyl-cytidine synthase</fullName>
    </alternativeName>
    <alternativeName>
        <fullName evidence="6">tRNA(Ile)-lysidine synthetase</fullName>
    </alternativeName>
</protein>
<evidence type="ECO:0000256" key="1">
    <source>
        <dbReference type="ARBA" id="ARBA00022598"/>
    </source>
</evidence>
<evidence type="ECO:0000256" key="4">
    <source>
        <dbReference type="ARBA" id="ARBA00022840"/>
    </source>
</evidence>
<dbReference type="EC" id="6.3.4.19" evidence="6"/>
<feature type="binding site" evidence="6">
    <location>
        <begin position="45"/>
        <end position="50"/>
    </location>
    <ligand>
        <name>ATP</name>
        <dbReference type="ChEBI" id="CHEBI:30616"/>
    </ligand>
</feature>
<dbReference type="SUPFAM" id="SSF52402">
    <property type="entry name" value="Adenine nucleotide alpha hydrolases-like"/>
    <property type="match status" value="1"/>
</dbReference>
<dbReference type="GO" id="GO:0032267">
    <property type="term" value="F:tRNA(Ile)-lysidine synthase activity"/>
    <property type="evidence" value="ECO:0007669"/>
    <property type="project" value="UniProtKB-EC"/>
</dbReference>
<dbReference type="Gene3D" id="3.40.50.620">
    <property type="entry name" value="HUPs"/>
    <property type="match status" value="1"/>
</dbReference>
<evidence type="ECO:0000313" key="8">
    <source>
        <dbReference type="EMBL" id="PKU26441.1"/>
    </source>
</evidence>
<name>A0A2N3Q1G9_9PROT</name>
<organism evidence="8 9">
    <name type="scientific">Telmatospirillum siberiense</name>
    <dbReference type="NCBI Taxonomy" id="382514"/>
    <lineage>
        <taxon>Bacteria</taxon>
        <taxon>Pseudomonadati</taxon>
        <taxon>Pseudomonadota</taxon>
        <taxon>Alphaproteobacteria</taxon>
        <taxon>Rhodospirillales</taxon>
        <taxon>Rhodospirillaceae</taxon>
        <taxon>Telmatospirillum</taxon>
    </lineage>
</organism>
<dbReference type="CDD" id="cd01992">
    <property type="entry name" value="TilS_N"/>
    <property type="match status" value="1"/>
</dbReference>
<dbReference type="AlphaFoldDB" id="A0A2N3Q1G9"/>
<accession>A0A2N3Q1G9</accession>
<evidence type="ECO:0000256" key="6">
    <source>
        <dbReference type="HAMAP-Rule" id="MF_01161"/>
    </source>
</evidence>
<comment type="similarity">
    <text evidence="6">Belongs to the tRNA(Ile)-lysidine synthase family.</text>
</comment>
<dbReference type="HAMAP" id="MF_01161">
    <property type="entry name" value="tRNA_Ile_lys_synt"/>
    <property type="match status" value="1"/>
</dbReference>
<feature type="domain" description="tRNA(Ile)-lysidine/2-thiocytidine synthase N-terminal" evidence="7">
    <location>
        <begin position="41"/>
        <end position="218"/>
    </location>
</feature>
<dbReference type="GO" id="GO:0005524">
    <property type="term" value="F:ATP binding"/>
    <property type="evidence" value="ECO:0007669"/>
    <property type="project" value="UniProtKB-UniRule"/>
</dbReference>
<gene>
    <name evidence="6 8" type="primary">tilS</name>
    <name evidence="8" type="ORF">CWS72_00905</name>
</gene>
<keyword evidence="4 6" id="KW-0067">ATP-binding</keyword>